<proteinExistence type="predicted"/>
<dbReference type="AlphaFoldDB" id="W1Q6F9"/>
<keyword evidence="2" id="KW-1185">Reference proteome</keyword>
<comment type="caution">
    <text evidence="1">The sequence shown here is derived from an EMBL/GenBank/DDBJ whole genome shotgun (WGS) entry which is preliminary data.</text>
</comment>
<dbReference type="STRING" id="592010.GCWU000182_000562"/>
<sequence length="54" mass="5734">MMGLTSIEFTGIIGGFSKFVVNAVFWGYNRCAIDIILGGHKMKLSSINPGGGRA</sequence>
<protein>
    <submittedName>
        <fullName evidence="1">Uncharacterized protein</fullName>
    </submittedName>
</protein>
<reference evidence="1" key="1">
    <citation type="submission" date="2013-06" db="EMBL/GenBank/DDBJ databases">
        <authorList>
            <person name="Weinstock G."/>
            <person name="Sodergren E."/>
            <person name="Clifton S."/>
            <person name="Fulton L."/>
            <person name="Fulton B."/>
            <person name="Courtney L."/>
            <person name="Fronick C."/>
            <person name="Harrison M."/>
            <person name="Strong C."/>
            <person name="Farmer C."/>
            <person name="Delahaunty K."/>
            <person name="Markovic C."/>
            <person name="Hall O."/>
            <person name="Minx P."/>
            <person name="Tomlinson C."/>
            <person name="Mitreva M."/>
            <person name="Nelson J."/>
            <person name="Hou S."/>
            <person name="Wollam A."/>
            <person name="Pepin K.H."/>
            <person name="Johnson M."/>
            <person name="Bhonagiri V."/>
            <person name="Nash W.E."/>
            <person name="Warren W."/>
            <person name="Chinwalla A."/>
            <person name="Mardis E.R."/>
            <person name="Wilson R.K."/>
        </authorList>
    </citation>
    <scope>NUCLEOTIDE SEQUENCE [LARGE SCALE GENOMIC DNA]</scope>
    <source>
        <strain evidence="1">ATCC 49176</strain>
    </source>
</reference>
<dbReference type="Proteomes" id="UP000019050">
    <property type="component" value="Unassembled WGS sequence"/>
</dbReference>
<name>W1Q6F9_ABIDE</name>
<dbReference type="EMBL" id="ACIN03000003">
    <property type="protein sequence ID" value="ESK66219.1"/>
    <property type="molecule type" value="Genomic_DNA"/>
</dbReference>
<dbReference type="HOGENOM" id="CLU_3039273_0_0_9"/>
<evidence type="ECO:0000313" key="2">
    <source>
        <dbReference type="Proteomes" id="UP000019050"/>
    </source>
</evidence>
<organism evidence="1 2">
    <name type="scientific">Abiotrophia defectiva ATCC 49176</name>
    <dbReference type="NCBI Taxonomy" id="592010"/>
    <lineage>
        <taxon>Bacteria</taxon>
        <taxon>Bacillati</taxon>
        <taxon>Bacillota</taxon>
        <taxon>Bacilli</taxon>
        <taxon>Lactobacillales</taxon>
        <taxon>Aerococcaceae</taxon>
        <taxon>Abiotrophia</taxon>
    </lineage>
</organism>
<evidence type="ECO:0000313" key="1">
    <source>
        <dbReference type="EMBL" id="ESK66219.1"/>
    </source>
</evidence>
<gene>
    <name evidence="1" type="ORF">GCWU000182_000562</name>
</gene>
<accession>W1Q6F9</accession>